<feature type="transmembrane region" description="Helical" evidence="6">
    <location>
        <begin position="220"/>
        <end position="237"/>
    </location>
</feature>
<proteinExistence type="inferred from homology"/>
<keyword evidence="5 6" id="KW-0472">Membrane</keyword>
<dbReference type="PANTHER" id="PTHR21716">
    <property type="entry name" value="TRANSMEMBRANE PROTEIN"/>
    <property type="match status" value="1"/>
</dbReference>
<dbReference type="PANTHER" id="PTHR21716:SF15">
    <property type="entry name" value="TRANSPORT PROTEIN YRRI-RELATED"/>
    <property type="match status" value="1"/>
</dbReference>
<gene>
    <name evidence="7" type="ORF">HNQ85_000041</name>
</gene>
<organism evidence="7 8">
    <name type="scientific">[Anoxybacillus] calidus</name>
    <dbReference type="NCBI Taxonomy" id="575178"/>
    <lineage>
        <taxon>Bacteria</taxon>
        <taxon>Bacillati</taxon>
        <taxon>Bacillota</taxon>
        <taxon>Bacilli</taxon>
        <taxon>Bacillales</taxon>
        <taxon>Anoxybacillaceae</taxon>
        <taxon>Paranoxybacillus</taxon>
    </lineage>
</organism>
<keyword evidence="8" id="KW-1185">Reference proteome</keyword>
<feature type="transmembrane region" description="Helical" evidence="6">
    <location>
        <begin position="71"/>
        <end position="90"/>
    </location>
</feature>
<comment type="similarity">
    <text evidence="2">Belongs to the autoinducer-2 exporter (AI-2E) (TC 2.A.86) family.</text>
</comment>
<evidence type="ECO:0000313" key="8">
    <source>
        <dbReference type="Proteomes" id="UP000580891"/>
    </source>
</evidence>
<feature type="transmembrane region" description="Helical" evidence="6">
    <location>
        <begin position="312"/>
        <end position="339"/>
    </location>
</feature>
<dbReference type="Pfam" id="PF01594">
    <property type="entry name" value="AI-2E_transport"/>
    <property type="match status" value="1"/>
</dbReference>
<protein>
    <submittedName>
        <fullName evidence="7">Putative PurR-regulated permease PerM</fullName>
    </submittedName>
</protein>
<evidence type="ECO:0000256" key="6">
    <source>
        <dbReference type="SAM" id="Phobius"/>
    </source>
</evidence>
<dbReference type="GO" id="GO:0055085">
    <property type="term" value="P:transmembrane transport"/>
    <property type="evidence" value="ECO:0007669"/>
    <property type="project" value="TreeGrafter"/>
</dbReference>
<evidence type="ECO:0000256" key="4">
    <source>
        <dbReference type="ARBA" id="ARBA00022989"/>
    </source>
</evidence>
<feature type="transmembrane region" description="Helical" evidence="6">
    <location>
        <begin position="269"/>
        <end position="292"/>
    </location>
</feature>
<keyword evidence="4 6" id="KW-1133">Transmembrane helix</keyword>
<dbReference type="AlphaFoldDB" id="A0A7W0BTH5"/>
<feature type="transmembrane region" description="Helical" evidence="6">
    <location>
        <begin position="12"/>
        <end position="32"/>
    </location>
</feature>
<evidence type="ECO:0000313" key="7">
    <source>
        <dbReference type="EMBL" id="MBA2869783.1"/>
    </source>
</evidence>
<dbReference type="Proteomes" id="UP000580891">
    <property type="component" value="Unassembled WGS sequence"/>
</dbReference>
<dbReference type="RefSeq" id="WP_181535075.1">
    <property type="nucleotide sequence ID" value="NZ_JACDUU010000001.1"/>
</dbReference>
<name>A0A7W0BTH5_9BACL</name>
<evidence type="ECO:0000256" key="3">
    <source>
        <dbReference type="ARBA" id="ARBA00022692"/>
    </source>
</evidence>
<comment type="caution">
    <text evidence="7">The sequence shown here is derived from an EMBL/GenBank/DDBJ whole genome shotgun (WGS) entry which is preliminary data.</text>
</comment>
<evidence type="ECO:0000256" key="1">
    <source>
        <dbReference type="ARBA" id="ARBA00004141"/>
    </source>
</evidence>
<dbReference type="InterPro" id="IPR002549">
    <property type="entry name" value="AI-2E-like"/>
</dbReference>
<feature type="transmembrane region" description="Helical" evidence="6">
    <location>
        <begin position="38"/>
        <end position="59"/>
    </location>
</feature>
<feature type="transmembrane region" description="Helical" evidence="6">
    <location>
        <begin position="160"/>
        <end position="179"/>
    </location>
</feature>
<dbReference type="GO" id="GO:0016020">
    <property type="term" value="C:membrane"/>
    <property type="evidence" value="ECO:0007669"/>
    <property type="project" value="UniProtKB-SubCell"/>
</dbReference>
<dbReference type="EMBL" id="JACDUU010000001">
    <property type="protein sequence ID" value="MBA2869783.1"/>
    <property type="molecule type" value="Genomic_DNA"/>
</dbReference>
<accession>A0A7W0BTH5</accession>
<keyword evidence="3 6" id="KW-0812">Transmembrane</keyword>
<evidence type="ECO:0000256" key="2">
    <source>
        <dbReference type="ARBA" id="ARBA00009773"/>
    </source>
</evidence>
<sequence>MREQQLLSFVRLGKVLLIIVMVYLVIRLKAIWVPIFDLLFTAITPFAIAGFITYLLHPLIENIHERGIPRVLAILIIYIMFFGGIGYGLYKGIPLFIQQLRDLSENLPGLIETYKGWTKRIHNETSAWPEDIHERIETLLVQAEQSVGNLLTMILNSLKGFVNSAMVFALIPFIVFYMLKDIEQIKKAVWYLTPKRWRSRGIAFLKDVDESLGNYIRGQLFVCLIIGTIATVALWIAGMKYPLLLGIIIGVTNIIPYFGPIIGAVPAVILAATISIKMVMIVVVIIFVLQFLEGNILSPFIVGKSLHMHPLVIMFALFLGGEIGGIVGLILAVPFAAVLKVALLHVKAQFSNH</sequence>
<reference evidence="7 8" key="1">
    <citation type="submission" date="2020-07" db="EMBL/GenBank/DDBJ databases">
        <title>Genomic Encyclopedia of Type Strains, Phase IV (KMG-IV): sequencing the most valuable type-strain genomes for metagenomic binning, comparative biology and taxonomic classification.</title>
        <authorList>
            <person name="Goeker M."/>
        </authorList>
    </citation>
    <scope>NUCLEOTIDE SEQUENCE [LARGE SCALE GENOMIC DNA]</scope>
    <source>
        <strain evidence="7 8">DSM 25220</strain>
    </source>
</reference>
<evidence type="ECO:0000256" key="5">
    <source>
        <dbReference type="ARBA" id="ARBA00023136"/>
    </source>
</evidence>
<comment type="subcellular location">
    <subcellularLocation>
        <location evidence="1">Membrane</location>
        <topology evidence="1">Multi-pass membrane protein</topology>
    </subcellularLocation>
</comment>